<dbReference type="STRING" id="471514.AN477_18500"/>
<feature type="transmembrane region" description="Helical" evidence="7">
    <location>
        <begin position="301"/>
        <end position="323"/>
    </location>
</feature>
<evidence type="ECO:0000256" key="5">
    <source>
        <dbReference type="ARBA" id="ARBA00022989"/>
    </source>
</evidence>
<feature type="transmembrane region" description="Helical" evidence="7">
    <location>
        <begin position="91"/>
        <end position="112"/>
    </location>
</feature>
<dbReference type="GO" id="GO:0022857">
    <property type="term" value="F:transmembrane transporter activity"/>
    <property type="evidence" value="ECO:0007669"/>
    <property type="project" value="InterPro"/>
</dbReference>
<feature type="transmembrane region" description="Helical" evidence="7">
    <location>
        <begin position="335"/>
        <end position="354"/>
    </location>
</feature>
<feature type="transmembrane region" description="Helical" evidence="7">
    <location>
        <begin position="67"/>
        <end position="85"/>
    </location>
</feature>
<dbReference type="PROSITE" id="PS50850">
    <property type="entry name" value="MFS"/>
    <property type="match status" value="1"/>
</dbReference>
<dbReference type="GO" id="GO:0005886">
    <property type="term" value="C:plasma membrane"/>
    <property type="evidence" value="ECO:0007669"/>
    <property type="project" value="UniProtKB-SubCell"/>
</dbReference>
<comment type="subcellular location">
    <subcellularLocation>
        <location evidence="1">Cell membrane</location>
        <topology evidence="1">Multi-pass membrane protein</topology>
    </subcellularLocation>
</comment>
<evidence type="ECO:0000313" key="9">
    <source>
        <dbReference type="EMBL" id="KPV42294.1"/>
    </source>
</evidence>
<keyword evidence="10" id="KW-1185">Reference proteome</keyword>
<feature type="transmembrane region" description="Helical" evidence="7">
    <location>
        <begin position="245"/>
        <end position="266"/>
    </location>
</feature>
<organism evidence="9 10">
    <name type="scientific">Alicyclobacillus ferrooxydans</name>
    <dbReference type="NCBI Taxonomy" id="471514"/>
    <lineage>
        <taxon>Bacteria</taxon>
        <taxon>Bacillati</taxon>
        <taxon>Bacillota</taxon>
        <taxon>Bacilli</taxon>
        <taxon>Bacillales</taxon>
        <taxon>Alicyclobacillaceae</taxon>
        <taxon>Alicyclobacillus</taxon>
    </lineage>
</organism>
<comment type="caution">
    <text evidence="9">The sequence shown here is derived from an EMBL/GenBank/DDBJ whole genome shotgun (WGS) entry which is preliminary data.</text>
</comment>
<dbReference type="Pfam" id="PF07690">
    <property type="entry name" value="MFS_1"/>
    <property type="match status" value="1"/>
</dbReference>
<dbReference type="Proteomes" id="UP000050482">
    <property type="component" value="Unassembled WGS sequence"/>
</dbReference>
<feature type="transmembrane region" description="Helical" evidence="7">
    <location>
        <begin position="12"/>
        <end position="31"/>
    </location>
</feature>
<feature type="transmembrane region" description="Helical" evidence="7">
    <location>
        <begin position="37"/>
        <end position="55"/>
    </location>
</feature>
<dbReference type="InterPro" id="IPR051788">
    <property type="entry name" value="MFS_Transporter"/>
</dbReference>
<feature type="transmembrane region" description="Helical" evidence="7">
    <location>
        <begin position="133"/>
        <end position="155"/>
    </location>
</feature>
<gene>
    <name evidence="9" type="ORF">AN477_18500</name>
</gene>
<evidence type="ECO:0000256" key="3">
    <source>
        <dbReference type="ARBA" id="ARBA00022448"/>
    </source>
</evidence>
<feature type="transmembrane region" description="Helical" evidence="7">
    <location>
        <begin position="201"/>
        <end position="225"/>
    </location>
</feature>
<accession>A0A0P9ETT2</accession>
<sequence length="402" mass="43700">MSRFLWASYGMYFLGGTSSVLLGAIMPELLVHYHTNYTSGGILALLGSVGFIIGVPITASCMRRFRYQFVLSGAALAVAIAQIGLLCLPSFPLLGVLIVINGMGAASLETAVASYIMEQFEGRRAIFMSRLEVAFGVGALALPTLASLFIALHVWRLASLLIAMIAFVLTAFWQAVSYALQPEHTSSDGGPRDARTAAPPIFKSMLLKYGVLLLFLLMILIYVGVEGSLNSFLPSIFNVYLKTQPYLASLSSAVFWGSMVLGRLAIGWIVRRISYERYLLGSIVLGSVFFLGLILSNTAWLSYLAIFGLGLSLSAVYSITMVYANHTFPGMERTVTSSVTAFAGVGGAVFPFAIGYAMDHFLPKQVLYMILGSILVLLCSFLVIYTSLYIIRQRHVPTDKFA</sequence>
<dbReference type="OrthoDB" id="1674541at2"/>
<feature type="transmembrane region" description="Helical" evidence="7">
    <location>
        <begin position="161"/>
        <end position="180"/>
    </location>
</feature>
<proteinExistence type="inferred from homology"/>
<protein>
    <recommendedName>
        <fullName evidence="8">Major facilitator superfamily (MFS) profile domain-containing protein</fullName>
    </recommendedName>
</protein>
<comment type="similarity">
    <text evidence="2">Belongs to the major facilitator superfamily.</text>
</comment>
<evidence type="ECO:0000313" key="10">
    <source>
        <dbReference type="Proteomes" id="UP000050482"/>
    </source>
</evidence>
<dbReference type="PANTHER" id="PTHR23514:SF3">
    <property type="entry name" value="BYPASS OF STOP CODON PROTEIN 6"/>
    <property type="match status" value="1"/>
</dbReference>
<feature type="transmembrane region" description="Helical" evidence="7">
    <location>
        <begin position="366"/>
        <end position="391"/>
    </location>
</feature>
<dbReference type="PATRIC" id="fig|471514.4.peg.4618"/>
<dbReference type="SUPFAM" id="SSF103473">
    <property type="entry name" value="MFS general substrate transporter"/>
    <property type="match status" value="1"/>
</dbReference>
<dbReference type="EMBL" id="LJCO01000079">
    <property type="protein sequence ID" value="KPV42294.1"/>
    <property type="molecule type" value="Genomic_DNA"/>
</dbReference>
<feature type="domain" description="Major facilitator superfamily (MFS) profile" evidence="8">
    <location>
        <begin position="4"/>
        <end position="390"/>
    </location>
</feature>
<dbReference type="InterPro" id="IPR020846">
    <property type="entry name" value="MFS_dom"/>
</dbReference>
<evidence type="ECO:0000256" key="7">
    <source>
        <dbReference type="SAM" id="Phobius"/>
    </source>
</evidence>
<evidence type="ECO:0000256" key="2">
    <source>
        <dbReference type="ARBA" id="ARBA00008335"/>
    </source>
</evidence>
<dbReference type="RefSeq" id="WP_054970658.1">
    <property type="nucleotide sequence ID" value="NZ_LJCO01000079.1"/>
</dbReference>
<evidence type="ECO:0000256" key="4">
    <source>
        <dbReference type="ARBA" id="ARBA00022692"/>
    </source>
</evidence>
<dbReference type="PANTHER" id="PTHR23514">
    <property type="entry name" value="BYPASS OF STOP CODON PROTEIN 6"/>
    <property type="match status" value="1"/>
</dbReference>
<dbReference type="Gene3D" id="1.20.1250.20">
    <property type="entry name" value="MFS general substrate transporter like domains"/>
    <property type="match status" value="1"/>
</dbReference>
<dbReference type="InterPro" id="IPR011701">
    <property type="entry name" value="MFS"/>
</dbReference>
<reference evidence="9 10" key="1">
    <citation type="submission" date="2015-09" db="EMBL/GenBank/DDBJ databases">
        <title>Draft genome sequence of Alicyclobacillus ferrooxydans DSM 22381.</title>
        <authorList>
            <person name="Hemp J."/>
        </authorList>
    </citation>
    <scope>NUCLEOTIDE SEQUENCE [LARGE SCALE GENOMIC DNA]</scope>
    <source>
        <strain evidence="9 10">TC-34</strain>
    </source>
</reference>
<keyword evidence="5 7" id="KW-1133">Transmembrane helix</keyword>
<dbReference type="InterPro" id="IPR036259">
    <property type="entry name" value="MFS_trans_sf"/>
</dbReference>
<evidence type="ECO:0000256" key="6">
    <source>
        <dbReference type="ARBA" id="ARBA00023136"/>
    </source>
</evidence>
<evidence type="ECO:0000259" key="8">
    <source>
        <dbReference type="PROSITE" id="PS50850"/>
    </source>
</evidence>
<evidence type="ECO:0000256" key="1">
    <source>
        <dbReference type="ARBA" id="ARBA00004651"/>
    </source>
</evidence>
<dbReference type="AlphaFoldDB" id="A0A0P9ETT2"/>
<name>A0A0P9ETT2_9BACL</name>
<keyword evidence="3" id="KW-0813">Transport</keyword>
<keyword evidence="4 7" id="KW-0812">Transmembrane</keyword>
<feature type="transmembrane region" description="Helical" evidence="7">
    <location>
        <begin position="278"/>
        <end position="295"/>
    </location>
</feature>
<keyword evidence="6 7" id="KW-0472">Membrane</keyword>